<name>H8KXM0_SOLCM</name>
<keyword evidence="3" id="KW-1185">Reference proteome</keyword>
<reference evidence="2" key="1">
    <citation type="submission" date="2012-02" db="EMBL/GenBank/DDBJ databases">
        <title>The complete genome of Solitalea canadensis DSM 3403.</title>
        <authorList>
            <consortium name="US DOE Joint Genome Institute (JGI-PGF)"/>
            <person name="Lucas S."/>
            <person name="Copeland A."/>
            <person name="Lapidus A."/>
            <person name="Glavina del Rio T."/>
            <person name="Dalin E."/>
            <person name="Tice H."/>
            <person name="Bruce D."/>
            <person name="Goodwin L."/>
            <person name="Pitluck S."/>
            <person name="Peters L."/>
            <person name="Ovchinnikova G."/>
            <person name="Lu M."/>
            <person name="Kyrpides N."/>
            <person name="Mavromatis K."/>
            <person name="Ivanova N."/>
            <person name="Brettin T."/>
            <person name="Detter J.C."/>
            <person name="Han C."/>
            <person name="Larimer F."/>
            <person name="Land M."/>
            <person name="Hauser L."/>
            <person name="Markowitz V."/>
            <person name="Cheng J.-F."/>
            <person name="Hugenholtz P."/>
            <person name="Woyke T."/>
            <person name="Wu D."/>
            <person name="Spring S."/>
            <person name="Schroeder M."/>
            <person name="Kopitz M."/>
            <person name="Brambilla E."/>
            <person name="Klenk H.-P."/>
            <person name="Eisen J.A."/>
        </authorList>
    </citation>
    <scope>NUCLEOTIDE SEQUENCE</scope>
    <source>
        <strain evidence="2">DSM 3403</strain>
    </source>
</reference>
<dbReference type="Gene3D" id="3.30.110.170">
    <property type="entry name" value="Protein of unknown function (DUF541), domain 1"/>
    <property type="match status" value="1"/>
</dbReference>
<keyword evidence="1" id="KW-0732">Signal</keyword>
<dbReference type="RefSeq" id="WP_014678544.1">
    <property type="nucleotide sequence ID" value="NC_017770.1"/>
</dbReference>
<dbReference type="HOGENOM" id="CLU_1168852_0_0_10"/>
<accession>H8KXM0</accession>
<dbReference type="eggNOG" id="COG2968">
    <property type="taxonomic scope" value="Bacteria"/>
</dbReference>
<organism evidence="2 3">
    <name type="scientific">Solitalea canadensis (strain ATCC 29591 / DSM 3403 / JCM 21819 / LMG 8368 / NBRC 15130 / NCIMB 12057 / USAM 9D)</name>
    <name type="common">Flexibacter canadensis</name>
    <dbReference type="NCBI Taxonomy" id="929556"/>
    <lineage>
        <taxon>Bacteria</taxon>
        <taxon>Pseudomonadati</taxon>
        <taxon>Bacteroidota</taxon>
        <taxon>Sphingobacteriia</taxon>
        <taxon>Sphingobacteriales</taxon>
        <taxon>Sphingobacteriaceae</taxon>
        <taxon>Solitalea</taxon>
    </lineage>
</organism>
<proteinExistence type="predicted"/>
<dbReference type="Proteomes" id="UP000007590">
    <property type="component" value="Chromosome"/>
</dbReference>
<feature type="signal peptide" evidence="1">
    <location>
        <begin position="1"/>
        <end position="21"/>
    </location>
</feature>
<sequence length="242" mass="27042">MKKIILSLIFFGLASIGFGQAVNSNTIIVDGNASLKVQPDIAVINFQIEALDTVQAKSLSKLNLETQKVLEILTSGGFSDKSIKISEYTIESTSDSEIENKKNYTSKNSLNIEFLLNRNAINELIKQIERSKLSNTTFYVSFKISEQKSQEIKQELTRLAITDAKRKADLIAESLKLTIKGIKLIDSSTDSPLYGLNRSGYRNVKFTPPVVIKNEGIHDSAFKTTDIEEIEISENIRITFEI</sequence>
<evidence type="ECO:0000256" key="1">
    <source>
        <dbReference type="SAM" id="SignalP"/>
    </source>
</evidence>
<dbReference type="InterPro" id="IPR052022">
    <property type="entry name" value="26kDa_periplasmic_antigen"/>
</dbReference>
<dbReference type="PANTHER" id="PTHR34387">
    <property type="entry name" value="SLR1258 PROTEIN"/>
    <property type="match status" value="1"/>
</dbReference>
<feature type="chain" id="PRO_5003614694" description="Periplasmic/secreted protein" evidence="1">
    <location>
        <begin position="22"/>
        <end position="242"/>
    </location>
</feature>
<dbReference type="Pfam" id="PF04402">
    <property type="entry name" value="SIMPL"/>
    <property type="match status" value="1"/>
</dbReference>
<dbReference type="EMBL" id="CP003349">
    <property type="protein sequence ID" value="AFD05316.1"/>
    <property type="molecule type" value="Genomic_DNA"/>
</dbReference>
<dbReference type="InterPro" id="IPR007497">
    <property type="entry name" value="SIMPL/DUF541"/>
</dbReference>
<dbReference type="GO" id="GO:0006974">
    <property type="term" value="P:DNA damage response"/>
    <property type="evidence" value="ECO:0007669"/>
    <property type="project" value="TreeGrafter"/>
</dbReference>
<protein>
    <recommendedName>
        <fullName evidence="4">Periplasmic/secreted protein</fullName>
    </recommendedName>
</protein>
<dbReference type="KEGG" id="scn:Solca_0164"/>
<dbReference type="STRING" id="929556.Solca_0164"/>
<dbReference type="Gene3D" id="3.30.70.2970">
    <property type="entry name" value="Protein of unknown function (DUF541), domain 2"/>
    <property type="match status" value="1"/>
</dbReference>
<gene>
    <name evidence="2" type="ordered locus">Solca_0164</name>
</gene>
<evidence type="ECO:0008006" key="4">
    <source>
        <dbReference type="Google" id="ProtNLM"/>
    </source>
</evidence>
<dbReference type="OrthoDB" id="838701at2"/>
<dbReference type="AlphaFoldDB" id="H8KXM0"/>
<evidence type="ECO:0000313" key="2">
    <source>
        <dbReference type="EMBL" id="AFD05316.1"/>
    </source>
</evidence>
<dbReference type="PANTHER" id="PTHR34387:SF2">
    <property type="entry name" value="SLR1258 PROTEIN"/>
    <property type="match status" value="1"/>
</dbReference>
<evidence type="ECO:0000313" key="3">
    <source>
        <dbReference type="Proteomes" id="UP000007590"/>
    </source>
</evidence>